<evidence type="ECO:0000256" key="1">
    <source>
        <dbReference type="ARBA" id="ARBA00023015"/>
    </source>
</evidence>
<dbReference type="InterPro" id="IPR014284">
    <property type="entry name" value="RNA_pol_sigma-70_dom"/>
</dbReference>
<dbReference type="Pfam" id="PF07638">
    <property type="entry name" value="Sigma70_ECF"/>
    <property type="match status" value="1"/>
</dbReference>
<dbReference type="EMBL" id="CP036274">
    <property type="protein sequence ID" value="QDU28300.1"/>
    <property type="molecule type" value="Genomic_DNA"/>
</dbReference>
<keyword evidence="7" id="KW-1185">Reference proteome</keyword>
<dbReference type="RefSeq" id="WP_145090345.1">
    <property type="nucleotide sequence ID" value="NZ_CP036274.1"/>
</dbReference>
<name>A0A517YDJ5_9BACT</name>
<evidence type="ECO:0000256" key="3">
    <source>
        <dbReference type="ARBA" id="ARBA00023125"/>
    </source>
</evidence>
<dbReference type="AlphaFoldDB" id="A0A517YDJ5"/>
<dbReference type="PANTHER" id="PTHR43133:SF8">
    <property type="entry name" value="RNA POLYMERASE SIGMA FACTOR HI_1459-RELATED"/>
    <property type="match status" value="1"/>
</dbReference>
<dbReference type="NCBIfam" id="TIGR02937">
    <property type="entry name" value="sigma70-ECF"/>
    <property type="match status" value="1"/>
</dbReference>
<dbReference type="SUPFAM" id="SSF88946">
    <property type="entry name" value="Sigma2 domain of RNA polymerase sigma factors"/>
    <property type="match status" value="1"/>
</dbReference>
<protein>
    <submittedName>
        <fullName evidence="6">RNA polymerase sigma factor SigD</fullName>
    </submittedName>
</protein>
<keyword evidence="2" id="KW-0731">Sigma factor</keyword>
<keyword evidence="1" id="KW-0805">Transcription regulation</keyword>
<evidence type="ECO:0000256" key="2">
    <source>
        <dbReference type="ARBA" id="ARBA00023082"/>
    </source>
</evidence>
<dbReference type="InterPro" id="IPR039425">
    <property type="entry name" value="RNA_pol_sigma-70-like"/>
</dbReference>
<dbReference type="Proteomes" id="UP000315017">
    <property type="component" value="Chromosome"/>
</dbReference>
<evidence type="ECO:0000313" key="6">
    <source>
        <dbReference type="EMBL" id="QDU28300.1"/>
    </source>
</evidence>
<dbReference type="KEGG" id="aagg:ETAA8_34000"/>
<dbReference type="InterPro" id="IPR053812">
    <property type="entry name" value="HTH_Sigma70_ECF-like"/>
</dbReference>
<feature type="domain" description="RNA polymerase sigma-70 ECF-like HTH" evidence="5">
    <location>
        <begin position="10"/>
        <end position="185"/>
    </location>
</feature>
<keyword evidence="4" id="KW-0804">Transcription</keyword>
<proteinExistence type="predicted"/>
<gene>
    <name evidence="6" type="ORF">ETAA8_34000</name>
</gene>
<sequence length="200" mass="22178">MTAVDPTSTAEFADLIGRVRLGDQQAATVLVRRYEPEVRRFIRFRLSTPALRRTMDSLDICQSVLCKFFVEISAGRLELQEPRQLAALLITMARNKVCDRVREAQADCRDARRQTNGGEDALLSVAAPGESPSEALIVREILDAVGERLSADDRYLVQQRMGGRSWDDLASELGGNADAIRKRMTRAIDAAATELGIRES</sequence>
<reference evidence="6 7" key="1">
    <citation type="submission" date="2019-02" db="EMBL/GenBank/DDBJ databases">
        <title>Deep-cultivation of Planctomycetes and their phenomic and genomic characterization uncovers novel biology.</title>
        <authorList>
            <person name="Wiegand S."/>
            <person name="Jogler M."/>
            <person name="Boedeker C."/>
            <person name="Pinto D."/>
            <person name="Vollmers J."/>
            <person name="Rivas-Marin E."/>
            <person name="Kohn T."/>
            <person name="Peeters S.H."/>
            <person name="Heuer A."/>
            <person name="Rast P."/>
            <person name="Oberbeckmann S."/>
            <person name="Bunk B."/>
            <person name="Jeske O."/>
            <person name="Meyerdierks A."/>
            <person name="Storesund J.E."/>
            <person name="Kallscheuer N."/>
            <person name="Luecker S."/>
            <person name="Lage O.M."/>
            <person name="Pohl T."/>
            <person name="Merkel B.J."/>
            <person name="Hornburger P."/>
            <person name="Mueller R.-W."/>
            <person name="Bruemmer F."/>
            <person name="Labrenz M."/>
            <person name="Spormann A.M."/>
            <person name="Op den Camp H."/>
            <person name="Overmann J."/>
            <person name="Amann R."/>
            <person name="Jetten M.S.M."/>
            <person name="Mascher T."/>
            <person name="Medema M.H."/>
            <person name="Devos D.P."/>
            <person name="Kaster A.-K."/>
            <person name="Ovreas L."/>
            <person name="Rohde M."/>
            <person name="Galperin M.Y."/>
            <person name="Jogler C."/>
        </authorList>
    </citation>
    <scope>NUCLEOTIDE SEQUENCE [LARGE SCALE GENOMIC DNA]</scope>
    <source>
        <strain evidence="6 7">ETA_A8</strain>
    </source>
</reference>
<dbReference type="GO" id="GO:0003677">
    <property type="term" value="F:DNA binding"/>
    <property type="evidence" value="ECO:0007669"/>
    <property type="project" value="UniProtKB-KW"/>
</dbReference>
<evidence type="ECO:0000313" key="7">
    <source>
        <dbReference type="Proteomes" id="UP000315017"/>
    </source>
</evidence>
<dbReference type="GO" id="GO:0006352">
    <property type="term" value="P:DNA-templated transcription initiation"/>
    <property type="evidence" value="ECO:0007669"/>
    <property type="project" value="InterPro"/>
</dbReference>
<dbReference type="InterPro" id="IPR013325">
    <property type="entry name" value="RNA_pol_sigma_r2"/>
</dbReference>
<dbReference type="OrthoDB" id="274519at2"/>
<dbReference type="PANTHER" id="PTHR43133">
    <property type="entry name" value="RNA POLYMERASE ECF-TYPE SIGMA FACTO"/>
    <property type="match status" value="1"/>
</dbReference>
<dbReference type="Gene3D" id="1.10.1740.10">
    <property type="match status" value="1"/>
</dbReference>
<evidence type="ECO:0000259" key="5">
    <source>
        <dbReference type="Pfam" id="PF07638"/>
    </source>
</evidence>
<dbReference type="GO" id="GO:0016987">
    <property type="term" value="F:sigma factor activity"/>
    <property type="evidence" value="ECO:0007669"/>
    <property type="project" value="UniProtKB-KW"/>
</dbReference>
<organism evidence="6 7">
    <name type="scientific">Anatilimnocola aggregata</name>
    <dbReference type="NCBI Taxonomy" id="2528021"/>
    <lineage>
        <taxon>Bacteria</taxon>
        <taxon>Pseudomonadati</taxon>
        <taxon>Planctomycetota</taxon>
        <taxon>Planctomycetia</taxon>
        <taxon>Pirellulales</taxon>
        <taxon>Pirellulaceae</taxon>
        <taxon>Anatilimnocola</taxon>
    </lineage>
</organism>
<keyword evidence="3" id="KW-0238">DNA-binding</keyword>
<accession>A0A517YDJ5</accession>
<evidence type="ECO:0000256" key="4">
    <source>
        <dbReference type="ARBA" id="ARBA00023163"/>
    </source>
</evidence>